<proteinExistence type="predicted"/>
<evidence type="ECO:0000313" key="3">
    <source>
        <dbReference type="Proteomes" id="UP000272888"/>
    </source>
</evidence>
<accession>A0A3A8N6U6</accession>
<dbReference type="Proteomes" id="UP000272888">
    <property type="component" value="Unassembled WGS sequence"/>
</dbReference>
<feature type="region of interest" description="Disordered" evidence="1">
    <location>
        <begin position="102"/>
        <end position="130"/>
    </location>
</feature>
<dbReference type="AlphaFoldDB" id="A0A3A8N6U6"/>
<name>A0A3A8N6U6_9BACT</name>
<keyword evidence="3" id="KW-1185">Reference proteome</keyword>
<evidence type="ECO:0000256" key="1">
    <source>
        <dbReference type="SAM" id="MobiDB-lite"/>
    </source>
</evidence>
<reference evidence="3" key="1">
    <citation type="submission" date="2018-09" db="EMBL/GenBank/DDBJ databases">
        <authorList>
            <person name="Livingstone P.G."/>
            <person name="Whitworth D.E."/>
        </authorList>
    </citation>
    <scope>NUCLEOTIDE SEQUENCE [LARGE SCALE GENOMIC DNA]</scope>
    <source>
        <strain evidence="3">CA051B</strain>
    </source>
</reference>
<evidence type="ECO:0000313" key="2">
    <source>
        <dbReference type="EMBL" id="RKH36835.1"/>
    </source>
</evidence>
<comment type="caution">
    <text evidence="2">The sequence shown here is derived from an EMBL/GenBank/DDBJ whole genome shotgun (WGS) entry which is preliminary data.</text>
</comment>
<organism evidence="2 3">
    <name type="scientific">Corallococcus llansteffanensis</name>
    <dbReference type="NCBI Taxonomy" id="2316731"/>
    <lineage>
        <taxon>Bacteria</taxon>
        <taxon>Pseudomonadati</taxon>
        <taxon>Myxococcota</taxon>
        <taxon>Myxococcia</taxon>
        <taxon>Myxococcales</taxon>
        <taxon>Cystobacterineae</taxon>
        <taxon>Myxococcaceae</taxon>
        <taxon>Corallococcus</taxon>
    </lineage>
</organism>
<gene>
    <name evidence="2" type="ORF">D7V93_42650</name>
</gene>
<feature type="non-terminal residue" evidence="2">
    <location>
        <position position="490"/>
    </location>
</feature>
<protein>
    <submittedName>
        <fullName evidence="2">Uncharacterized protein</fullName>
    </submittedName>
</protein>
<sequence>MPKASCVQCAQQNTAAVFKPTAVPSGGASRSSEIVDLEKAKSTIMDLLYRSEHGMVPLQDKYTDEHTLKAFGLTKVMFDKAFSVLRSKRLVRPDKDGLHLSTEEEKKWKEAKAKGEPYPPLASTATAPKRVADTNEHKLTIFTRFNAVMEFLHIPVFLTGGAVANIVFNSPRQLKDLDYRTTHFEQTFDHLEKEVERINTELRRQFPGVTLKPLAIDAQNKNVLNGVIDGCEVTLARILNKEDLRTYTIQRNLISGKDLILDKATTFIFRTDDVKRATDLFDLLWSMRHLPMDADTLQRTLETERSGNYAKRVLSQRTAHGEKAGYYSESLSTQFAICLGQLLARSMSSVMKLLTAHVGHGDMVKQLKTDLSNLARSFGVPFVEQARGCKPLLIIQAGNMTGDMFGVSAALGLNPLAHVLLISDKSSRDKTPQLLAFYLESLPKEDAARVHVLFAETTQEQDKDISSLYSTYAGRQKKALPYPLVQPPLP</sequence>
<feature type="compositionally biased region" description="Basic and acidic residues" evidence="1">
    <location>
        <begin position="102"/>
        <end position="115"/>
    </location>
</feature>
<dbReference type="EMBL" id="RAWB01000979">
    <property type="protein sequence ID" value="RKH36835.1"/>
    <property type="molecule type" value="Genomic_DNA"/>
</dbReference>